<protein>
    <recommendedName>
        <fullName evidence="3">Peptidase C39-like domain-containing protein</fullName>
    </recommendedName>
</protein>
<dbReference type="Pfam" id="PF13529">
    <property type="entry name" value="Peptidase_C39_2"/>
    <property type="match status" value="1"/>
</dbReference>
<name>A7NMV3_ROSCS</name>
<evidence type="ECO:0000259" key="3">
    <source>
        <dbReference type="Pfam" id="PF13529"/>
    </source>
</evidence>
<keyword evidence="1" id="KW-0175">Coiled coil</keyword>
<dbReference type="AlphaFoldDB" id="A7NMV3"/>
<dbReference type="STRING" id="383372.Rcas_2806"/>
<dbReference type="KEGG" id="rca:Rcas_2806"/>
<evidence type="ECO:0000256" key="1">
    <source>
        <dbReference type="SAM" id="Coils"/>
    </source>
</evidence>
<dbReference type="InterPro" id="IPR039564">
    <property type="entry name" value="Peptidase_C39-like"/>
</dbReference>
<proteinExistence type="predicted"/>
<dbReference type="EMBL" id="CP000804">
    <property type="protein sequence ID" value="ABU58877.1"/>
    <property type="molecule type" value="Genomic_DNA"/>
</dbReference>
<accession>A7NMV3</accession>
<feature type="coiled-coil region" evidence="1">
    <location>
        <begin position="136"/>
        <end position="202"/>
    </location>
</feature>
<evidence type="ECO:0000313" key="5">
    <source>
        <dbReference type="Proteomes" id="UP000000263"/>
    </source>
</evidence>
<gene>
    <name evidence="4" type="ordered locus">Rcas_2806</name>
</gene>
<feature type="region of interest" description="Disordered" evidence="2">
    <location>
        <begin position="1"/>
        <end position="30"/>
    </location>
</feature>
<dbReference type="Proteomes" id="UP000000263">
    <property type="component" value="Chromosome"/>
</dbReference>
<keyword evidence="5" id="KW-1185">Reference proteome</keyword>
<reference evidence="4 5" key="1">
    <citation type="submission" date="2007-08" db="EMBL/GenBank/DDBJ databases">
        <title>Complete sequence of Roseiflexus castenholzii DSM 13941.</title>
        <authorList>
            <consortium name="US DOE Joint Genome Institute"/>
            <person name="Copeland A."/>
            <person name="Lucas S."/>
            <person name="Lapidus A."/>
            <person name="Barry K."/>
            <person name="Glavina del Rio T."/>
            <person name="Dalin E."/>
            <person name="Tice H."/>
            <person name="Pitluck S."/>
            <person name="Thompson L.S."/>
            <person name="Brettin T."/>
            <person name="Bruce D."/>
            <person name="Detter J.C."/>
            <person name="Han C."/>
            <person name="Tapia R."/>
            <person name="Schmutz J."/>
            <person name="Larimer F."/>
            <person name="Land M."/>
            <person name="Hauser L."/>
            <person name="Kyrpides N."/>
            <person name="Mikhailova N."/>
            <person name="Bryant D.A."/>
            <person name="Hanada S."/>
            <person name="Tsukatani Y."/>
            <person name="Richardson P."/>
        </authorList>
    </citation>
    <scope>NUCLEOTIDE SEQUENCE [LARGE SCALE GENOMIC DNA]</scope>
    <source>
        <strain evidence="5">DSM 13941 / HLO8</strain>
    </source>
</reference>
<dbReference type="OrthoDB" id="3186156at2"/>
<organism evidence="4 5">
    <name type="scientific">Roseiflexus castenholzii (strain DSM 13941 / HLO8)</name>
    <dbReference type="NCBI Taxonomy" id="383372"/>
    <lineage>
        <taxon>Bacteria</taxon>
        <taxon>Bacillati</taxon>
        <taxon>Chloroflexota</taxon>
        <taxon>Chloroflexia</taxon>
        <taxon>Chloroflexales</taxon>
        <taxon>Roseiflexineae</taxon>
        <taxon>Roseiflexaceae</taxon>
        <taxon>Roseiflexus</taxon>
    </lineage>
</organism>
<sequence>MPDHMPVCRRATGSSGWRHENRTPEGTAPKAISWGGHRFEQIALRSDRERTLADVSGMSGDRWHVLPFALSHTMCAADAIQASVRDGDERPLGADSVERVSQRRDSGTLAMQRQFDTEEPVCRPDDAANPARVERLDELERQIDVTVQENRDLRTRLDSLQPSGPDREHLQRDLDQGRLRLRDLLEERLRLLEEEIESLQARTGPNPACSAEHPEMTDLGNQLNERIQQMQRTQQQIAPLRRWHMRYQIGQINEQIAAIDAELATLPQVCDPGDPVGMLLHERRAELEQQRNNLAAALTGSAHEYEQFDRRWGAQRYGNSPDCTNIAQAGCGPTSLAIVLNYLYQEDPESLASGGQIEIVTPPQTATYAATHGRICNSGTAGDTMVTNVHTGFPGFRGRRISLDQAVDQLRSGNLVIFLCRGCTGQNRRGGDKSYGGHYMVLNGVNADGSVFNVLDPGANEASDILTITRKNLTSHNAGFWLIERI</sequence>
<evidence type="ECO:0000256" key="2">
    <source>
        <dbReference type="SAM" id="MobiDB-lite"/>
    </source>
</evidence>
<evidence type="ECO:0000313" key="4">
    <source>
        <dbReference type="EMBL" id="ABU58877.1"/>
    </source>
</evidence>
<feature type="domain" description="Peptidase C39-like" evidence="3">
    <location>
        <begin position="322"/>
        <end position="457"/>
    </location>
</feature>
<dbReference type="HOGENOM" id="CLU_561262_0_0_0"/>